<protein>
    <recommendedName>
        <fullName evidence="4">DUF1573 domain-containing protein</fullName>
    </recommendedName>
</protein>
<name>A0A1M6WB13_REIAG</name>
<dbReference type="EMBL" id="FRAA01000011">
    <property type="protein sequence ID" value="SHK90726.1"/>
    <property type="molecule type" value="Genomic_DNA"/>
</dbReference>
<dbReference type="InterPro" id="IPR013783">
    <property type="entry name" value="Ig-like_fold"/>
</dbReference>
<evidence type="ECO:0000313" key="3">
    <source>
        <dbReference type="Proteomes" id="UP000184474"/>
    </source>
</evidence>
<dbReference type="PROSITE" id="PS51257">
    <property type="entry name" value="PROKAR_LIPOPROTEIN"/>
    <property type="match status" value="1"/>
</dbReference>
<reference evidence="3" key="1">
    <citation type="submission" date="2016-11" db="EMBL/GenBank/DDBJ databases">
        <authorList>
            <person name="Varghese N."/>
            <person name="Submissions S."/>
        </authorList>
    </citation>
    <scope>NUCLEOTIDE SEQUENCE [LARGE SCALE GENOMIC DNA]</scope>
    <source>
        <strain evidence="3">DSM 26134</strain>
    </source>
</reference>
<dbReference type="Proteomes" id="UP000184474">
    <property type="component" value="Unassembled WGS sequence"/>
</dbReference>
<dbReference type="AlphaFoldDB" id="A0A1M6WB13"/>
<dbReference type="Gene3D" id="2.60.40.10">
    <property type="entry name" value="Immunoglobulins"/>
    <property type="match status" value="1"/>
</dbReference>
<keyword evidence="3" id="KW-1185">Reference proteome</keyword>
<gene>
    <name evidence="2" type="ORF">SAMN04488028_11121</name>
</gene>
<accession>A0A1M6WB13</accession>
<dbReference type="RefSeq" id="WP_073125340.1">
    <property type="nucleotide sequence ID" value="NZ_FRAA01000011.1"/>
</dbReference>
<evidence type="ECO:0000313" key="2">
    <source>
        <dbReference type="EMBL" id="SHK90726.1"/>
    </source>
</evidence>
<dbReference type="InterPro" id="IPR011467">
    <property type="entry name" value="DUF1573"/>
</dbReference>
<evidence type="ECO:0008006" key="4">
    <source>
        <dbReference type="Google" id="ProtNLM"/>
    </source>
</evidence>
<evidence type="ECO:0000256" key="1">
    <source>
        <dbReference type="SAM" id="MobiDB-lite"/>
    </source>
</evidence>
<proteinExistence type="predicted"/>
<dbReference type="PANTHER" id="PTHR37833">
    <property type="entry name" value="LIPOPROTEIN-RELATED"/>
    <property type="match status" value="1"/>
</dbReference>
<dbReference type="STRING" id="156994.SAMN04488028_11121"/>
<feature type="compositionally biased region" description="Low complexity" evidence="1">
    <location>
        <begin position="50"/>
        <end position="62"/>
    </location>
</feature>
<sequence>MRNITLLSAMVAVFGLAIVGCSSADLESRVARLEGRVAELEGQGTANSRATATAQPATTAAPEVKPDGPLPTFAFAEENHDFGNINEGDVVEHVFEFENTGDAPLIISDAKGSCGCTVPEWPKEPIGIGEKGVIKVKFNSRKKPGIQNKTVTITANTFPTQTRIKIKADVTPAPTDS</sequence>
<organism evidence="2 3">
    <name type="scientific">Reichenbachiella agariperforans</name>
    <dbReference type="NCBI Taxonomy" id="156994"/>
    <lineage>
        <taxon>Bacteria</taxon>
        <taxon>Pseudomonadati</taxon>
        <taxon>Bacteroidota</taxon>
        <taxon>Cytophagia</taxon>
        <taxon>Cytophagales</taxon>
        <taxon>Reichenbachiellaceae</taxon>
        <taxon>Reichenbachiella</taxon>
    </lineage>
</organism>
<dbReference type="Pfam" id="PF07610">
    <property type="entry name" value="DUF1573"/>
    <property type="match status" value="1"/>
</dbReference>
<dbReference type="PANTHER" id="PTHR37833:SF1">
    <property type="entry name" value="SIGNAL PEPTIDE PROTEIN"/>
    <property type="match status" value="1"/>
</dbReference>
<feature type="region of interest" description="Disordered" evidence="1">
    <location>
        <begin position="42"/>
        <end position="67"/>
    </location>
</feature>